<evidence type="ECO:0000256" key="13">
    <source>
        <dbReference type="PIRSR" id="PIRSR601508-1"/>
    </source>
</evidence>
<dbReference type="Gene3D" id="3.40.190.10">
    <property type="entry name" value="Periplasmic binding protein-like II"/>
    <property type="match status" value="1"/>
</dbReference>
<dbReference type="FunFam" id="3.40.190.10:FF:000324">
    <property type="entry name" value="Predicted protein"/>
    <property type="match status" value="1"/>
</dbReference>
<evidence type="ECO:0000256" key="1">
    <source>
        <dbReference type="ARBA" id="ARBA00004651"/>
    </source>
</evidence>
<feature type="binding site" evidence="13">
    <location>
        <position position="242"/>
    </location>
    <ligand>
        <name>L-glutamate</name>
        <dbReference type="ChEBI" id="CHEBI:29985"/>
    </ligand>
</feature>
<evidence type="ECO:0000256" key="7">
    <source>
        <dbReference type="ARBA" id="ARBA00023065"/>
    </source>
</evidence>
<dbReference type="PANTHER" id="PTHR18966">
    <property type="entry name" value="IONOTROPIC GLUTAMATE RECEPTOR"/>
    <property type="match status" value="1"/>
</dbReference>
<evidence type="ECO:0000256" key="4">
    <source>
        <dbReference type="ARBA" id="ARBA00022475"/>
    </source>
</evidence>
<evidence type="ECO:0000259" key="19">
    <source>
        <dbReference type="SMART" id="SM00079"/>
    </source>
</evidence>
<comment type="subcellular location">
    <subcellularLocation>
        <location evidence="1">Cell membrane</location>
        <topology evidence="1">Multi-pass membrane protein</topology>
    </subcellularLocation>
</comment>
<evidence type="ECO:0000256" key="2">
    <source>
        <dbReference type="ARBA" id="ARBA00008685"/>
    </source>
</evidence>
<feature type="site" description="Crucial to convey clamshell closure to channel opening" evidence="14">
    <location>
        <position position="387"/>
    </location>
</feature>
<dbReference type="GO" id="GO:0005886">
    <property type="term" value="C:plasma membrane"/>
    <property type="evidence" value="ECO:0007669"/>
    <property type="project" value="UniProtKB-SubCell"/>
</dbReference>
<feature type="disulfide bond" evidence="15">
    <location>
        <begin position="463"/>
        <end position="502"/>
    </location>
</feature>
<evidence type="ECO:0000256" key="12">
    <source>
        <dbReference type="ARBA" id="ARBA00023303"/>
    </source>
</evidence>
<protein>
    <submittedName>
        <fullName evidence="21">Uncharacterized protein</fullName>
    </submittedName>
</protein>
<comment type="similarity">
    <text evidence="2">Belongs to the glutamate-gated ion channel (TC 1.A.10.1) family.</text>
</comment>
<keyword evidence="12" id="KW-0407">Ion channel</keyword>
<keyword evidence="22" id="KW-1185">Reference proteome</keyword>
<keyword evidence="4" id="KW-1003">Cell membrane</keyword>
<keyword evidence="5 18" id="KW-0812">Transmembrane</keyword>
<evidence type="ECO:0000256" key="15">
    <source>
        <dbReference type="PIRSR" id="PIRSR601508-3"/>
    </source>
</evidence>
<sequence length="1098" mass="124786">MLKKIFLNNSSQQERSRWKRVGFVSGRSVRLDTIVWPGGDLSVAAVSSRARTAFRVVTALAPPFVMESELDEDGQCLRGLPCHRVLTSDKDNLTLVFNEMRRLEDEEEEKEENSKESKNTDYYNVEYEDEKEPFLPFQKFKYKTNCCYGLSMDLLENIAQELEFDFRLYIVADGMFGSKTLVKKKDRNARDVGKTFLSYRFKDFKKKSQDPVEENEVEEKKWNGIVGDIVSGAAHMSFAALSVSSIRSEVIDFSVPYFFSGVSFLAAPQQKSDIPLLAFLLPFSPELWIAIFTSLNITAIVVAIYEWLSPFGLNPWGRQRSKNFSMSSALWVMWGLLCGHLVAFKAPKSWPNKFLINVWGGFSVIFVASYTANIAALIAGLFFHNTVSNYHDRSLLSQKVGAPKASAAEYYVQKANQHLWQHMHRYSLSNVEEGVERLRNGSLDILIADTPILDYYRATDHGCKLQKIGDTINEDTYAIGMTKGFPLKDSISAEKWYGGLPCFKLATDIVQPRPLGVRAVIGVFILLGLGVALGLLILLVEHLFFRYTLPLLRDKPKGSIWRSRNIMFFSQKLYRFINCVELVSPHHAARELVHTIRQGQITSLFQKSIKREHEQRRRRKSKAQFFEMIQEIRSTLRRQQEANQLEAVTEVEFEGQISPSGKDSSPSLLRRTFMRSSPKSDINKIRSPTSFFNRHQIFSPRSKYKTKSATNLNIRRFSTDSVFNSPSLLNERSNLVGRRLSKDASSFLTSSPPDINSRRSSYLEILASGNKLSGKSPVLSIENVSDCSTKSMEPIRKLSDSESIGRKLATLPKYREAVEKQLLHPQHSLTIGKSDETLSSIEKRNVLTTRSFTNISEPDPKSDNNLTDEEISRRNKLTINQLRKELIGKIGGSQVHENINNSTMQSNSPLIKIQVEDTTKESSSNIIKLHKTRHQSLGEIIRPVDSTTNKKKLTEGSYSLDSNPKANTTRPYRTDKKEEYSQSVSKSLESNPSKNNRSKKNNKKEESVEEVNKVVDLNSTFRKDVRPNRLKTTNDRLNPLLPPAPPPPNCSPRNSNGRSPLERLSKDELVLLWRSSESELRSHLLKAIRDKEDSCQPP</sequence>
<feature type="region of interest" description="Disordered" evidence="17">
    <location>
        <begin position="938"/>
        <end position="1063"/>
    </location>
</feature>
<evidence type="ECO:0000256" key="5">
    <source>
        <dbReference type="ARBA" id="ARBA00022692"/>
    </source>
</evidence>
<dbReference type="InterPro" id="IPR001320">
    <property type="entry name" value="Iontro_rcpt_C"/>
</dbReference>
<evidence type="ECO:0000256" key="14">
    <source>
        <dbReference type="PIRSR" id="PIRSR601508-2"/>
    </source>
</evidence>
<dbReference type="Pfam" id="PF00060">
    <property type="entry name" value="Lig_chan"/>
    <property type="match status" value="1"/>
</dbReference>
<evidence type="ECO:0000256" key="6">
    <source>
        <dbReference type="ARBA" id="ARBA00022989"/>
    </source>
</evidence>
<keyword evidence="10" id="KW-0325">Glycoprotein</keyword>
<proteinExistence type="inferred from homology"/>
<dbReference type="Pfam" id="PF10613">
    <property type="entry name" value="Lig_chan-Glu_bd"/>
    <property type="match status" value="1"/>
</dbReference>
<keyword evidence="11" id="KW-1071">Ligand-gated ion channel</keyword>
<keyword evidence="8 18" id="KW-0472">Membrane</keyword>
<feature type="domain" description="Ionotropic glutamate receptor L-glutamate and glycine-binding" evidence="20">
    <location>
        <begin position="133"/>
        <end position="231"/>
    </location>
</feature>
<dbReference type="FunFam" id="1.10.287.70:FF:000191">
    <property type="entry name" value="Glutamate receptor ionotropic, NMDA 3A"/>
    <property type="match status" value="1"/>
</dbReference>
<dbReference type="GO" id="GO:0015276">
    <property type="term" value="F:ligand-gated monoatomic ion channel activity"/>
    <property type="evidence" value="ECO:0007669"/>
    <property type="project" value="InterPro"/>
</dbReference>
<dbReference type="SUPFAM" id="SSF53850">
    <property type="entry name" value="Periplasmic binding protein-like II"/>
    <property type="match status" value="1"/>
</dbReference>
<dbReference type="SMART" id="SM00079">
    <property type="entry name" value="PBPe"/>
    <property type="match status" value="1"/>
</dbReference>
<keyword evidence="6 18" id="KW-1133">Transmembrane helix</keyword>
<dbReference type="AlphaFoldDB" id="A0AAW1TN82"/>
<keyword evidence="9" id="KW-0675">Receptor</keyword>
<evidence type="ECO:0000256" key="16">
    <source>
        <dbReference type="SAM" id="Coils"/>
    </source>
</evidence>
<comment type="caution">
    <text evidence="21">The sequence shown here is derived from an EMBL/GenBank/DDBJ whole genome shotgun (WGS) entry which is preliminary data.</text>
</comment>
<evidence type="ECO:0000256" key="11">
    <source>
        <dbReference type="ARBA" id="ARBA00023286"/>
    </source>
</evidence>
<keyword evidence="3" id="KW-0813">Transport</keyword>
<evidence type="ECO:0000256" key="8">
    <source>
        <dbReference type="ARBA" id="ARBA00023136"/>
    </source>
</evidence>
<dbReference type="Proteomes" id="UP001431783">
    <property type="component" value="Unassembled WGS sequence"/>
</dbReference>
<reference evidence="21 22" key="1">
    <citation type="submission" date="2023-03" db="EMBL/GenBank/DDBJ databases">
        <title>Genome insight into feeding habits of ladybird beetles.</title>
        <authorList>
            <person name="Li H.-S."/>
            <person name="Huang Y.-H."/>
            <person name="Pang H."/>
        </authorList>
    </citation>
    <scope>NUCLEOTIDE SEQUENCE [LARGE SCALE GENOMIC DNA]</scope>
    <source>
        <strain evidence="21">SYSU_2023b</strain>
        <tissue evidence="21">Whole body</tissue>
    </source>
</reference>
<keyword evidence="15" id="KW-1015">Disulfide bond</keyword>
<feature type="transmembrane region" description="Helical" evidence="18">
    <location>
        <begin position="329"/>
        <end position="346"/>
    </location>
</feature>
<feature type="compositionally biased region" description="Polar residues" evidence="17">
    <location>
        <begin position="956"/>
        <end position="971"/>
    </location>
</feature>
<evidence type="ECO:0000259" key="20">
    <source>
        <dbReference type="SMART" id="SM00918"/>
    </source>
</evidence>
<name>A0AAW1TN82_9CUCU</name>
<feature type="transmembrane region" description="Helical" evidence="18">
    <location>
        <begin position="519"/>
        <end position="545"/>
    </location>
</feature>
<dbReference type="InterPro" id="IPR019594">
    <property type="entry name" value="Glu/Gly-bd"/>
</dbReference>
<dbReference type="Gene3D" id="1.10.287.70">
    <property type="match status" value="1"/>
</dbReference>
<keyword evidence="16" id="KW-0175">Coiled coil</keyword>
<dbReference type="SMART" id="SM00918">
    <property type="entry name" value="Lig_chan-Glu_bd"/>
    <property type="match status" value="1"/>
</dbReference>
<evidence type="ECO:0000256" key="9">
    <source>
        <dbReference type="ARBA" id="ARBA00023170"/>
    </source>
</evidence>
<feature type="transmembrane region" description="Helical" evidence="18">
    <location>
        <begin position="287"/>
        <end position="308"/>
    </location>
</feature>
<evidence type="ECO:0000313" key="21">
    <source>
        <dbReference type="EMBL" id="KAK9871733.1"/>
    </source>
</evidence>
<feature type="coiled-coil region" evidence="16">
    <location>
        <begin position="93"/>
        <end position="120"/>
    </location>
</feature>
<feature type="compositionally biased region" description="Basic and acidic residues" evidence="17">
    <location>
        <begin position="1003"/>
        <end position="1013"/>
    </location>
</feature>
<gene>
    <name evidence="21" type="ORF">WA026_014186</name>
</gene>
<dbReference type="InterPro" id="IPR015683">
    <property type="entry name" value="Ionotropic_Glu_rcpt"/>
</dbReference>
<feature type="transmembrane region" description="Helical" evidence="18">
    <location>
        <begin position="358"/>
        <end position="383"/>
    </location>
</feature>
<evidence type="ECO:0000256" key="17">
    <source>
        <dbReference type="SAM" id="MobiDB-lite"/>
    </source>
</evidence>
<evidence type="ECO:0000313" key="22">
    <source>
        <dbReference type="Proteomes" id="UP001431783"/>
    </source>
</evidence>
<dbReference type="InterPro" id="IPR001508">
    <property type="entry name" value="Iono_Glu_rcpt_met"/>
</dbReference>
<dbReference type="PRINTS" id="PR00177">
    <property type="entry name" value="NMDARECEPTOR"/>
</dbReference>
<accession>A0AAW1TN82</accession>
<dbReference type="EMBL" id="JARQZJ010000007">
    <property type="protein sequence ID" value="KAK9871733.1"/>
    <property type="molecule type" value="Genomic_DNA"/>
</dbReference>
<evidence type="ECO:0000256" key="3">
    <source>
        <dbReference type="ARBA" id="ARBA00022448"/>
    </source>
</evidence>
<evidence type="ECO:0000256" key="10">
    <source>
        <dbReference type="ARBA" id="ARBA00023180"/>
    </source>
</evidence>
<feature type="binding site" evidence="13">
    <location>
        <position position="449"/>
    </location>
    <ligand>
        <name>L-glutamate</name>
        <dbReference type="ChEBI" id="CHEBI:29985"/>
    </ligand>
</feature>
<organism evidence="21 22">
    <name type="scientific">Henosepilachna vigintioctopunctata</name>
    <dbReference type="NCBI Taxonomy" id="420089"/>
    <lineage>
        <taxon>Eukaryota</taxon>
        <taxon>Metazoa</taxon>
        <taxon>Ecdysozoa</taxon>
        <taxon>Arthropoda</taxon>
        <taxon>Hexapoda</taxon>
        <taxon>Insecta</taxon>
        <taxon>Pterygota</taxon>
        <taxon>Neoptera</taxon>
        <taxon>Endopterygota</taxon>
        <taxon>Coleoptera</taxon>
        <taxon>Polyphaga</taxon>
        <taxon>Cucujiformia</taxon>
        <taxon>Coccinelloidea</taxon>
        <taxon>Coccinellidae</taxon>
        <taxon>Epilachninae</taxon>
        <taxon>Epilachnini</taxon>
        <taxon>Henosepilachna</taxon>
    </lineage>
</organism>
<feature type="binding site" evidence="13">
    <location>
        <position position="247"/>
    </location>
    <ligand>
        <name>L-glutamate</name>
        <dbReference type="ChEBI" id="CHEBI:29985"/>
    </ligand>
</feature>
<evidence type="ECO:0000256" key="18">
    <source>
        <dbReference type="SAM" id="Phobius"/>
    </source>
</evidence>
<feature type="domain" description="Ionotropic glutamate receptor C-terminal" evidence="19">
    <location>
        <begin position="124"/>
        <end position="499"/>
    </location>
</feature>
<keyword evidence="7" id="KW-0406">Ion transport</keyword>
<feature type="compositionally biased region" description="Pro residues" evidence="17">
    <location>
        <begin position="1040"/>
        <end position="1050"/>
    </location>
</feature>
<dbReference type="GO" id="GO:0038023">
    <property type="term" value="F:signaling receptor activity"/>
    <property type="evidence" value="ECO:0007669"/>
    <property type="project" value="InterPro"/>
</dbReference>